<evidence type="ECO:0000313" key="4">
    <source>
        <dbReference type="EMBL" id="EXI69027.1"/>
    </source>
</evidence>
<dbReference type="SUPFAM" id="SSF89392">
    <property type="entry name" value="Prokaryotic lipoproteins and lipoprotein localization factors"/>
    <property type="match status" value="1"/>
</dbReference>
<keyword evidence="3" id="KW-0812">Transmembrane</keyword>
<dbReference type="GO" id="GO:0003676">
    <property type="term" value="F:nucleic acid binding"/>
    <property type="evidence" value="ECO:0007669"/>
    <property type="project" value="InterPro"/>
</dbReference>
<dbReference type="InterPro" id="IPR029046">
    <property type="entry name" value="LolA/LolB/LppX"/>
</dbReference>
<dbReference type="GO" id="GO:0032259">
    <property type="term" value="P:methylation"/>
    <property type="evidence" value="ECO:0007669"/>
    <property type="project" value="InterPro"/>
</dbReference>
<dbReference type="InterPro" id="IPR019207">
    <property type="entry name" value="DUF2092"/>
</dbReference>
<feature type="transmembrane region" description="Helical" evidence="3">
    <location>
        <begin position="132"/>
        <end position="151"/>
    </location>
</feature>
<gene>
    <name evidence="4" type="ORF">AW08_00853</name>
</gene>
<evidence type="ECO:0000256" key="1">
    <source>
        <dbReference type="ARBA" id="ARBA00022729"/>
    </source>
</evidence>
<dbReference type="GO" id="GO:0008168">
    <property type="term" value="F:methyltransferase activity"/>
    <property type="evidence" value="ECO:0007669"/>
    <property type="project" value="InterPro"/>
</dbReference>
<dbReference type="AlphaFoldDB" id="A0A011NWM8"/>
<evidence type="ECO:0000313" key="5">
    <source>
        <dbReference type="Proteomes" id="UP000020218"/>
    </source>
</evidence>
<name>A0A011NWM8_9PROT</name>
<keyword evidence="3" id="KW-0472">Membrane</keyword>
<reference evidence="4" key="1">
    <citation type="submission" date="2014-02" db="EMBL/GenBank/DDBJ databases">
        <title>Expanding our view of genomic diversity in Candidatus Accumulibacter clades.</title>
        <authorList>
            <person name="Skennerton C.T."/>
            <person name="Barr J.J."/>
            <person name="Slater F.R."/>
            <person name="Bond P.L."/>
            <person name="Tyson G.W."/>
        </authorList>
    </citation>
    <scope>NUCLEOTIDE SEQUENCE [LARGE SCALE GENOMIC DNA]</scope>
</reference>
<accession>A0A011NWM8</accession>
<dbReference type="EMBL" id="JFAX01000003">
    <property type="protein sequence ID" value="EXI69027.1"/>
    <property type="molecule type" value="Genomic_DNA"/>
</dbReference>
<feature type="compositionally biased region" description="Basic and acidic residues" evidence="2">
    <location>
        <begin position="181"/>
        <end position="191"/>
    </location>
</feature>
<keyword evidence="3" id="KW-1133">Transmembrane helix</keyword>
<dbReference type="STRING" id="1454001.AW08_00853"/>
<protein>
    <submittedName>
        <fullName evidence="4">Uncharacterized protein</fullName>
    </submittedName>
</protein>
<feature type="region of interest" description="Disordered" evidence="2">
    <location>
        <begin position="159"/>
        <end position="191"/>
    </location>
</feature>
<keyword evidence="1" id="KW-0732">Signal</keyword>
<dbReference type="PROSITE" id="PS00092">
    <property type="entry name" value="N6_MTASE"/>
    <property type="match status" value="1"/>
</dbReference>
<keyword evidence="5" id="KW-1185">Reference proteome</keyword>
<comment type="caution">
    <text evidence="4">The sequence shown here is derived from an EMBL/GenBank/DDBJ whole genome shotgun (WGS) entry which is preliminary data.</text>
</comment>
<proteinExistence type="predicted"/>
<evidence type="ECO:0000256" key="3">
    <source>
        <dbReference type="SAM" id="Phobius"/>
    </source>
</evidence>
<dbReference type="PATRIC" id="fig|1454001.3.peg.799"/>
<dbReference type="InterPro" id="IPR002052">
    <property type="entry name" value="DNA_methylase_N6_adenine_CS"/>
</dbReference>
<organism evidence="4 5">
    <name type="scientific">Candidatus Accumulibacter adjunctus</name>
    <dbReference type="NCBI Taxonomy" id="1454001"/>
    <lineage>
        <taxon>Bacteria</taxon>
        <taxon>Pseudomonadati</taxon>
        <taxon>Pseudomonadota</taxon>
        <taxon>Betaproteobacteria</taxon>
        <taxon>Candidatus Accumulibacter</taxon>
    </lineage>
</organism>
<sequence length="295" mass="31334">MDRLEQRYGVEVPLADLFLWGTAAAPADGIESAMNAGQDFIGGELCDHFAFRQGKLDWQIWIAAGGKPLPRKLVVTNRADEAGPQSVSLIEWQLKPGFPDSIFTFVPPKGSQSVELRALDGKQGRTCMNRTFASRAAIPLAVLALASLALAPIAEARERGPAGGGQRAAATAGGVGGGARQIDKSRRDVRSNDVRNTSVNNVSSRNTNVNVNRNVNVDVDRRGCCGGWDNDYHPVATAAAVTATVAVTSAVVGSIVRSVPANCVPVNYGGIIYQQCGNTWYQPQGGQYVVINPPY</sequence>
<evidence type="ECO:0000256" key="2">
    <source>
        <dbReference type="SAM" id="MobiDB-lite"/>
    </source>
</evidence>
<dbReference type="Pfam" id="PF09865">
    <property type="entry name" value="DUF2092"/>
    <property type="match status" value="1"/>
</dbReference>
<dbReference type="Proteomes" id="UP000020218">
    <property type="component" value="Unassembled WGS sequence"/>
</dbReference>